<feature type="transmembrane region" description="Helical" evidence="3">
    <location>
        <begin position="619"/>
        <end position="640"/>
    </location>
</feature>
<dbReference type="InterPro" id="IPR000595">
    <property type="entry name" value="cNMP-bd_dom"/>
</dbReference>
<evidence type="ECO:0000259" key="5">
    <source>
        <dbReference type="PROSITE" id="PS50206"/>
    </source>
</evidence>
<dbReference type="PROSITE" id="PS50042">
    <property type="entry name" value="CNMP_BINDING_3"/>
    <property type="match status" value="2"/>
</dbReference>
<organism evidence="6 7">
    <name type="scientific">Methylomagnum ishizawai</name>
    <dbReference type="NCBI Taxonomy" id="1760988"/>
    <lineage>
        <taxon>Bacteria</taxon>
        <taxon>Pseudomonadati</taxon>
        <taxon>Pseudomonadota</taxon>
        <taxon>Gammaproteobacteria</taxon>
        <taxon>Methylococcales</taxon>
        <taxon>Methylococcaceae</taxon>
        <taxon>Methylomagnum</taxon>
    </lineage>
</organism>
<feature type="domain" description="Rhodanese" evidence="5">
    <location>
        <begin position="265"/>
        <end position="349"/>
    </location>
</feature>
<dbReference type="Gene3D" id="2.60.120.10">
    <property type="entry name" value="Jelly Rolls"/>
    <property type="match status" value="2"/>
</dbReference>
<dbReference type="GO" id="GO:0005952">
    <property type="term" value="C:cAMP-dependent protein kinase complex"/>
    <property type="evidence" value="ECO:0007669"/>
    <property type="project" value="InterPro"/>
</dbReference>
<proteinExistence type="predicted"/>
<reference evidence="6 7" key="1">
    <citation type="submission" date="2016-12" db="EMBL/GenBank/DDBJ databases">
        <authorList>
            <person name="Song W.-J."/>
            <person name="Kurnit D.M."/>
        </authorList>
    </citation>
    <scope>NUCLEOTIDE SEQUENCE [LARGE SCALE GENOMIC DNA]</scope>
    <source>
        <strain evidence="6 7">175</strain>
    </source>
</reference>
<dbReference type="Gene3D" id="3.40.250.10">
    <property type="entry name" value="Rhodanese-like domain"/>
    <property type="match status" value="1"/>
</dbReference>
<dbReference type="InterPro" id="IPR001763">
    <property type="entry name" value="Rhodanese-like_dom"/>
</dbReference>
<keyword evidence="3" id="KW-0472">Membrane</keyword>
<keyword evidence="3" id="KW-1133">Transmembrane helix</keyword>
<feature type="compositionally biased region" description="Pro residues" evidence="2">
    <location>
        <begin position="389"/>
        <end position="400"/>
    </location>
</feature>
<feature type="region of interest" description="Disordered" evidence="2">
    <location>
        <begin position="346"/>
        <end position="411"/>
    </location>
</feature>
<dbReference type="GO" id="GO:0004862">
    <property type="term" value="F:cAMP-dependent protein kinase inhibitor activity"/>
    <property type="evidence" value="ECO:0007669"/>
    <property type="project" value="TreeGrafter"/>
</dbReference>
<evidence type="ECO:0000313" key="7">
    <source>
        <dbReference type="Proteomes" id="UP000192923"/>
    </source>
</evidence>
<dbReference type="InterPro" id="IPR050503">
    <property type="entry name" value="cAMP-dep_PK_reg_su-like"/>
</dbReference>
<dbReference type="AlphaFoldDB" id="A0A1Y6CXV7"/>
<sequence length="653" mass="71191">MAISPEAQELRRLIPLNTLSAPRFEQLCAELKIEDGPKGTLLFRQGDPTHEFVYVLSGTISLQAGGVEMDAVTGGSETGRFALAHQNPRKVSAVAKDRVRYVRVATDQVNQRDEGPAPLPGYTVSHSPDTSGGDWISALLRSPIFRRLPPSNLQALLRAVEEIPYKKGEFVCKQDDPGDYFYIIKQGQCALTRKPSQLAKDIKLATLKDYDTFGEDALISEKPRTVTVTMATNGVLLRLDKANFMKLVGQPVIGYVDSAEARAMMKQDGQWLDLRLPDIYQQGHPRGAINTPFFSLRMMLPSLERHRKYVLVCEDGKVSAAGSYLLLRHGFEAYALRGGIDTLPPELIVQAGPTDNPGPGDPPQDPDPAAAPPGTDDIDLDIELAAWEPPAPGWTPPDPVAPTDGEPTDDTRKLRDRLARAERELQFLETERGQLAREKDAALAELDQTKQTLQRHESRLESLVQDHGRLARELAEAQAARAAAGGAGLEELRKALEELKAAHSQALFEKEAAEQEVEALHKQVGELKTVVEEFLDSGDYSGGGEAEALRSELEMVRQHALAEVAALQARTSEIEAENTKLKAETQTLKTQISVREVAATVAMRETSANLPKASLAKQALWALLAGLLLAALVLGGLLGLEPGRALLRSLIEG</sequence>
<keyword evidence="1" id="KW-0175">Coiled coil</keyword>
<dbReference type="EMBL" id="FXAM01000001">
    <property type="protein sequence ID" value="SMF95080.1"/>
    <property type="molecule type" value="Genomic_DNA"/>
</dbReference>
<evidence type="ECO:0000313" key="6">
    <source>
        <dbReference type="EMBL" id="SMF95080.1"/>
    </source>
</evidence>
<evidence type="ECO:0000256" key="3">
    <source>
        <dbReference type="SAM" id="Phobius"/>
    </source>
</evidence>
<dbReference type="Pfam" id="PF00027">
    <property type="entry name" value="cNMP_binding"/>
    <property type="match status" value="2"/>
</dbReference>
<dbReference type="CDD" id="cd00158">
    <property type="entry name" value="RHOD"/>
    <property type="match status" value="1"/>
</dbReference>
<feature type="domain" description="Cyclic nucleotide-binding" evidence="4">
    <location>
        <begin position="15"/>
        <end position="104"/>
    </location>
</feature>
<evidence type="ECO:0000256" key="1">
    <source>
        <dbReference type="SAM" id="Coils"/>
    </source>
</evidence>
<dbReference type="STRING" id="1760988.SAMN02949497_2424"/>
<gene>
    <name evidence="6" type="ORF">SAMN02949497_2424</name>
</gene>
<dbReference type="InterPro" id="IPR014710">
    <property type="entry name" value="RmlC-like_jellyroll"/>
</dbReference>
<dbReference type="GO" id="GO:0034236">
    <property type="term" value="F:protein kinase A catalytic subunit binding"/>
    <property type="evidence" value="ECO:0007669"/>
    <property type="project" value="TreeGrafter"/>
</dbReference>
<dbReference type="PANTHER" id="PTHR11635:SF166">
    <property type="entry name" value="CYCLIC NUCLEOTIDE-BINDING DOMAIN-CONTAINING PROTEIN"/>
    <property type="match status" value="1"/>
</dbReference>
<accession>A0A1Y6CXV7</accession>
<dbReference type="PANTHER" id="PTHR11635">
    <property type="entry name" value="CAMP-DEPENDENT PROTEIN KINASE REGULATORY CHAIN"/>
    <property type="match status" value="1"/>
</dbReference>
<dbReference type="SUPFAM" id="SSF52821">
    <property type="entry name" value="Rhodanese/Cell cycle control phosphatase"/>
    <property type="match status" value="1"/>
</dbReference>
<keyword evidence="7" id="KW-1185">Reference proteome</keyword>
<feature type="coiled-coil region" evidence="1">
    <location>
        <begin position="411"/>
        <end position="530"/>
    </location>
</feature>
<feature type="domain" description="Cyclic nucleotide-binding" evidence="4">
    <location>
        <begin position="144"/>
        <end position="249"/>
    </location>
</feature>
<dbReference type="SUPFAM" id="SSF51206">
    <property type="entry name" value="cAMP-binding domain-like"/>
    <property type="match status" value="2"/>
</dbReference>
<keyword evidence="3" id="KW-0812">Transmembrane</keyword>
<dbReference type="Proteomes" id="UP000192923">
    <property type="component" value="Unassembled WGS sequence"/>
</dbReference>
<dbReference type="SMART" id="SM00450">
    <property type="entry name" value="RHOD"/>
    <property type="match status" value="1"/>
</dbReference>
<feature type="compositionally biased region" description="Pro residues" evidence="2">
    <location>
        <begin position="359"/>
        <end position="371"/>
    </location>
</feature>
<name>A0A1Y6CXV7_9GAMM</name>
<dbReference type="GO" id="GO:0005829">
    <property type="term" value="C:cytosol"/>
    <property type="evidence" value="ECO:0007669"/>
    <property type="project" value="TreeGrafter"/>
</dbReference>
<dbReference type="InterPro" id="IPR036873">
    <property type="entry name" value="Rhodanese-like_dom_sf"/>
</dbReference>
<dbReference type="InterPro" id="IPR018490">
    <property type="entry name" value="cNMP-bd_dom_sf"/>
</dbReference>
<dbReference type="CDD" id="cd00038">
    <property type="entry name" value="CAP_ED"/>
    <property type="match status" value="2"/>
</dbReference>
<evidence type="ECO:0000256" key="2">
    <source>
        <dbReference type="SAM" id="MobiDB-lite"/>
    </source>
</evidence>
<dbReference type="PROSITE" id="PS50206">
    <property type="entry name" value="RHODANESE_3"/>
    <property type="match status" value="1"/>
</dbReference>
<protein>
    <submittedName>
        <fullName evidence="6">Cyclic nucleotide-binding domain-containing protein</fullName>
    </submittedName>
</protein>
<dbReference type="Pfam" id="PF00581">
    <property type="entry name" value="Rhodanese"/>
    <property type="match status" value="1"/>
</dbReference>
<dbReference type="GO" id="GO:0030552">
    <property type="term" value="F:cAMP binding"/>
    <property type="evidence" value="ECO:0007669"/>
    <property type="project" value="TreeGrafter"/>
</dbReference>
<dbReference type="RefSeq" id="WP_085213006.1">
    <property type="nucleotide sequence ID" value="NZ_FXAM01000001.1"/>
</dbReference>
<dbReference type="OrthoDB" id="9814704at2"/>
<dbReference type="SMART" id="SM00100">
    <property type="entry name" value="cNMP"/>
    <property type="match status" value="2"/>
</dbReference>
<evidence type="ECO:0000259" key="4">
    <source>
        <dbReference type="PROSITE" id="PS50042"/>
    </source>
</evidence>
<feature type="coiled-coil region" evidence="1">
    <location>
        <begin position="557"/>
        <end position="584"/>
    </location>
</feature>